<evidence type="ECO:0000313" key="2">
    <source>
        <dbReference type="Proteomes" id="UP000198906"/>
    </source>
</evidence>
<keyword evidence="2" id="KW-1185">Reference proteome</keyword>
<reference evidence="2" key="1">
    <citation type="submission" date="2016-06" db="EMBL/GenBank/DDBJ databases">
        <authorList>
            <person name="Varghese N."/>
        </authorList>
    </citation>
    <scope>NUCLEOTIDE SEQUENCE [LARGE SCALE GENOMIC DNA]</scope>
    <source>
        <strain evidence="2">DSM 46123</strain>
    </source>
</reference>
<gene>
    <name evidence="1" type="ORF">GA0074694_1724</name>
</gene>
<dbReference type="STRING" id="47866.GA0074694_1724"/>
<accession>A0A1C6RI20</accession>
<organism evidence="1 2">
    <name type="scientific">Micromonospora inyonensis</name>
    <dbReference type="NCBI Taxonomy" id="47866"/>
    <lineage>
        <taxon>Bacteria</taxon>
        <taxon>Bacillati</taxon>
        <taxon>Actinomycetota</taxon>
        <taxon>Actinomycetes</taxon>
        <taxon>Micromonosporales</taxon>
        <taxon>Micromonosporaceae</taxon>
        <taxon>Micromonospora</taxon>
    </lineage>
</organism>
<protein>
    <submittedName>
        <fullName evidence="1">Uncharacterized protein</fullName>
    </submittedName>
</protein>
<dbReference type="EMBL" id="FMHU01000001">
    <property type="protein sequence ID" value="SCL16699.1"/>
    <property type="molecule type" value="Genomic_DNA"/>
</dbReference>
<evidence type="ECO:0000313" key="1">
    <source>
        <dbReference type="EMBL" id="SCL16699.1"/>
    </source>
</evidence>
<proteinExistence type="predicted"/>
<sequence>MVALPRWRGAQVRLLDALPGLALRLAPLVRAAGRAGQRRQRRRIDGT</sequence>
<name>A0A1C6RI20_9ACTN</name>
<dbReference type="AlphaFoldDB" id="A0A1C6RI20"/>
<dbReference type="Proteomes" id="UP000198906">
    <property type="component" value="Unassembled WGS sequence"/>
</dbReference>